<accession>A0ABS8WXE5</accession>
<name>A0ABS8WXE5_DATST</name>
<comment type="caution">
    <text evidence="2">The sequence shown here is derived from an EMBL/GenBank/DDBJ whole genome shotgun (WGS) entry which is preliminary data.</text>
</comment>
<protein>
    <submittedName>
        <fullName evidence="2">Uncharacterized protein</fullName>
    </submittedName>
</protein>
<dbReference type="Proteomes" id="UP000823775">
    <property type="component" value="Unassembled WGS sequence"/>
</dbReference>
<organism evidence="2 3">
    <name type="scientific">Datura stramonium</name>
    <name type="common">Jimsonweed</name>
    <name type="synonym">Common thornapple</name>
    <dbReference type="NCBI Taxonomy" id="4076"/>
    <lineage>
        <taxon>Eukaryota</taxon>
        <taxon>Viridiplantae</taxon>
        <taxon>Streptophyta</taxon>
        <taxon>Embryophyta</taxon>
        <taxon>Tracheophyta</taxon>
        <taxon>Spermatophyta</taxon>
        <taxon>Magnoliopsida</taxon>
        <taxon>eudicotyledons</taxon>
        <taxon>Gunneridae</taxon>
        <taxon>Pentapetalae</taxon>
        <taxon>asterids</taxon>
        <taxon>lamiids</taxon>
        <taxon>Solanales</taxon>
        <taxon>Solanaceae</taxon>
        <taxon>Solanoideae</taxon>
        <taxon>Datureae</taxon>
        <taxon>Datura</taxon>
    </lineage>
</organism>
<feature type="region of interest" description="Disordered" evidence="1">
    <location>
        <begin position="1"/>
        <end position="60"/>
    </location>
</feature>
<evidence type="ECO:0000313" key="2">
    <source>
        <dbReference type="EMBL" id="MCE3216216.1"/>
    </source>
</evidence>
<keyword evidence="3" id="KW-1185">Reference proteome</keyword>
<dbReference type="EMBL" id="JACEIK010012754">
    <property type="protein sequence ID" value="MCE3216216.1"/>
    <property type="molecule type" value="Genomic_DNA"/>
</dbReference>
<evidence type="ECO:0000256" key="1">
    <source>
        <dbReference type="SAM" id="MobiDB-lite"/>
    </source>
</evidence>
<gene>
    <name evidence="2" type="ORF">HAX54_005499</name>
</gene>
<reference evidence="2 3" key="1">
    <citation type="journal article" date="2021" name="BMC Genomics">
        <title>Datura genome reveals duplications of psychoactive alkaloid biosynthetic genes and high mutation rate following tissue culture.</title>
        <authorList>
            <person name="Rajewski A."/>
            <person name="Carter-House D."/>
            <person name="Stajich J."/>
            <person name="Litt A."/>
        </authorList>
    </citation>
    <scope>NUCLEOTIDE SEQUENCE [LARGE SCALE GENOMIC DNA]</scope>
    <source>
        <strain evidence="2">AR-01</strain>
    </source>
</reference>
<sequence length="106" mass="11429">MTRMEDANATFTGSIQIKANAPPGQRESGISAALEEKHQGAGKKNVARPSKTTPRDPGLPKLSKYSFGFDLADLAVVKRNIKEGLQIFTYQGGTIAQGRALKRISQ</sequence>
<evidence type="ECO:0000313" key="3">
    <source>
        <dbReference type="Proteomes" id="UP000823775"/>
    </source>
</evidence>
<proteinExistence type="predicted"/>